<feature type="compositionally biased region" description="Basic and acidic residues" evidence="1">
    <location>
        <begin position="82"/>
        <end position="103"/>
    </location>
</feature>
<accession>B9FP70</accession>
<protein>
    <submittedName>
        <fullName evidence="3">Uncharacterized protein</fullName>
    </submittedName>
</protein>
<feature type="signal peptide" evidence="2">
    <location>
        <begin position="1"/>
        <end position="21"/>
    </location>
</feature>
<dbReference type="AlphaFoldDB" id="B9FP70"/>
<feature type="region of interest" description="Disordered" evidence="1">
    <location>
        <begin position="81"/>
        <end position="103"/>
    </location>
</feature>
<reference evidence="3" key="2">
    <citation type="submission" date="2008-12" db="EMBL/GenBank/DDBJ databases">
        <title>Improved gene annotation of the rice (Oryza sativa) genomes.</title>
        <authorList>
            <person name="Wang J."/>
            <person name="Li R."/>
            <person name="Fan W."/>
            <person name="Huang Q."/>
            <person name="Zhang J."/>
            <person name="Zhou Y."/>
            <person name="Hu Y."/>
            <person name="Zi S."/>
            <person name="Li J."/>
            <person name="Ni P."/>
            <person name="Zheng H."/>
            <person name="Zhang Y."/>
            <person name="Zhao M."/>
            <person name="Hao Q."/>
            <person name="McDermott J."/>
            <person name="Samudrala R."/>
            <person name="Kristiansen K."/>
            <person name="Wong G.K.-S."/>
        </authorList>
    </citation>
    <scope>NUCLEOTIDE SEQUENCE</scope>
</reference>
<evidence type="ECO:0000256" key="1">
    <source>
        <dbReference type="SAM" id="MobiDB-lite"/>
    </source>
</evidence>
<organism evidence="3">
    <name type="scientific">Oryza sativa subsp. japonica</name>
    <name type="common">Rice</name>
    <dbReference type="NCBI Taxonomy" id="39947"/>
    <lineage>
        <taxon>Eukaryota</taxon>
        <taxon>Viridiplantae</taxon>
        <taxon>Streptophyta</taxon>
        <taxon>Embryophyta</taxon>
        <taxon>Tracheophyta</taxon>
        <taxon>Spermatophyta</taxon>
        <taxon>Magnoliopsida</taxon>
        <taxon>Liliopsida</taxon>
        <taxon>Poales</taxon>
        <taxon>Poaceae</taxon>
        <taxon>BOP clade</taxon>
        <taxon>Oryzoideae</taxon>
        <taxon>Oryzeae</taxon>
        <taxon>Oryzinae</taxon>
        <taxon>Oryza</taxon>
        <taxon>Oryza sativa</taxon>
    </lineage>
</organism>
<reference evidence="3" key="1">
    <citation type="journal article" date="2005" name="PLoS Biol.">
        <title>The genomes of Oryza sativa: a history of duplications.</title>
        <authorList>
            <person name="Yu J."/>
            <person name="Wang J."/>
            <person name="Lin W."/>
            <person name="Li S."/>
            <person name="Li H."/>
            <person name="Zhou J."/>
            <person name="Ni P."/>
            <person name="Dong W."/>
            <person name="Hu S."/>
            <person name="Zeng C."/>
            <person name="Zhang J."/>
            <person name="Zhang Y."/>
            <person name="Li R."/>
            <person name="Xu Z."/>
            <person name="Li S."/>
            <person name="Li X."/>
            <person name="Zheng H."/>
            <person name="Cong L."/>
            <person name="Lin L."/>
            <person name="Yin J."/>
            <person name="Geng J."/>
            <person name="Li G."/>
            <person name="Shi J."/>
            <person name="Liu J."/>
            <person name="Lv H."/>
            <person name="Li J."/>
            <person name="Wang J."/>
            <person name="Deng Y."/>
            <person name="Ran L."/>
            <person name="Shi X."/>
            <person name="Wang X."/>
            <person name="Wu Q."/>
            <person name="Li C."/>
            <person name="Ren X."/>
            <person name="Wang J."/>
            <person name="Wang X."/>
            <person name="Li D."/>
            <person name="Liu D."/>
            <person name="Zhang X."/>
            <person name="Ji Z."/>
            <person name="Zhao W."/>
            <person name="Sun Y."/>
            <person name="Zhang Z."/>
            <person name="Bao J."/>
            <person name="Han Y."/>
            <person name="Dong L."/>
            <person name="Ji J."/>
            <person name="Chen P."/>
            <person name="Wu S."/>
            <person name="Liu J."/>
            <person name="Xiao Y."/>
            <person name="Bu D."/>
            <person name="Tan J."/>
            <person name="Yang L."/>
            <person name="Ye C."/>
            <person name="Zhang J."/>
            <person name="Xu J."/>
            <person name="Zhou Y."/>
            <person name="Yu Y."/>
            <person name="Zhang B."/>
            <person name="Zhuang S."/>
            <person name="Wei H."/>
            <person name="Liu B."/>
            <person name="Lei M."/>
            <person name="Yu H."/>
            <person name="Li Y."/>
            <person name="Xu H."/>
            <person name="Wei S."/>
            <person name="He X."/>
            <person name="Fang L."/>
            <person name="Zhang Z."/>
            <person name="Zhang Y."/>
            <person name="Huang X."/>
            <person name="Su Z."/>
            <person name="Tong W."/>
            <person name="Li J."/>
            <person name="Tong Z."/>
            <person name="Li S."/>
            <person name="Ye J."/>
            <person name="Wang L."/>
            <person name="Fang L."/>
            <person name="Lei T."/>
            <person name="Chen C."/>
            <person name="Chen H."/>
            <person name="Xu Z."/>
            <person name="Li H."/>
            <person name="Huang H."/>
            <person name="Zhang F."/>
            <person name="Xu H."/>
            <person name="Li N."/>
            <person name="Zhao C."/>
            <person name="Li S."/>
            <person name="Dong L."/>
            <person name="Huang Y."/>
            <person name="Li L."/>
            <person name="Xi Y."/>
            <person name="Qi Q."/>
            <person name="Li W."/>
            <person name="Zhang B."/>
            <person name="Hu W."/>
            <person name="Zhang Y."/>
            <person name="Tian X."/>
            <person name="Jiao Y."/>
            <person name="Liang X."/>
            <person name="Jin J."/>
            <person name="Gao L."/>
            <person name="Zheng W."/>
            <person name="Hao B."/>
            <person name="Liu S."/>
            <person name="Wang W."/>
            <person name="Yuan L."/>
            <person name="Cao M."/>
            <person name="McDermott J."/>
            <person name="Samudrala R."/>
            <person name="Wang J."/>
            <person name="Wong G.K."/>
            <person name="Yang H."/>
        </authorList>
    </citation>
    <scope>NUCLEOTIDE SEQUENCE [LARGE SCALE GENOMIC DNA]</scope>
</reference>
<gene>
    <name evidence="3" type="ORF">OsJ_18261</name>
</gene>
<keyword evidence="2" id="KW-0732">Signal</keyword>
<dbReference type="Proteomes" id="UP000007752">
    <property type="component" value="Chromosome 5"/>
</dbReference>
<evidence type="ECO:0000313" key="3">
    <source>
        <dbReference type="EMBL" id="EEE63448.1"/>
    </source>
</evidence>
<dbReference type="EMBL" id="CM000142">
    <property type="protein sequence ID" value="EEE63448.1"/>
    <property type="molecule type" value="Genomic_DNA"/>
</dbReference>
<proteinExistence type="predicted"/>
<name>B9FP70_ORYSJ</name>
<sequence>MAGLPLGACCTCVTLPLTAHGVLVIVGSEAPSQFLPVMRSFQLSAAADDAPRCCPWLQPYPTELGSDATIEDISLAAASKATSDDHRMAGEAQRGAHEAARRI</sequence>
<evidence type="ECO:0000256" key="2">
    <source>
        <dbReference type="SAM" id="SignalP"/>
    </source>
</evidence>
<feature type="chain" id="PRO_5002881526" evidence="2">
    <location>
        <begin position="22"/>
        <end position="103"/>
    </location>
</feature>